<protein>
    <submittedName>
        <fullName evidence="3">Uncharacterized protein isoform 1</fullName>
    </submittedName>
</protein>
<reference evidence="3 4" key="1">
    <citation type="journal article" date="2013" name="Genome Biol.">
        <title>The genome sequence of the most widely cultivated cacao type and its use to identify candidate genes regulating pod color.</title>
        <authorList>
            <person name="Motamayor J.C."/>
            <person name="Mockaitis K."/>
            <person name="Schmutz J."/>
            <person name="Haiminen N."/>
            <person name="Iii D.L."/>
            <person name="Cornejo O."/>
            <person name="Findley S.D."/>
            <person name="Zheng P."/>
            <person name="Utro F."/>
            <person name="Royaert S."/>
            <person name="Saski C."/>
            <person name="Jenkins J."/>
            <person name="Podicheti R."/>
            <person name="Zhao M."/>
            <person name="Scheffler B.E."/>
            <person name="Stack J.C."/>
            <person name="Feltus F.A."/>
            <person name="Mustiga G.M."/>
            <person name="Amores F."/>
            <person name="Phillips W."/>
            <person name="Marelli J.P."/>
            <person name="May G.D."/>
            <person name="Shapiro H."/>
            <person name="Ma J."/>
            <person name="Bustamante C.D."/>
            <person name="Schnell R.J."/>
            <person name="Main D."/>
            <person name="Gilbert D."/>
            <person name="Parida L."/>
            <person name="Kuhn D.N."/>
        </authorList>
    </citation>
    <scope>NUCLEOTIDE SEQUENCE [LARGE SCALE GENOMIC DNA]</scope>
    <source>
        <strain evidence="4">cv. Matina 1-6</strain>
    </source>
</reference>
<dbReference type="PANTHER" id="PTHR46929">
    <property type="entry name" value="EXPRESSED PROTEIN"/>
    <property type="match status" value="1"/>
</dbReference>
<feature type="domain" description="Myb/SANT-like" evidence="2">
    <location>
        <begin position="55"/>
        <end position="149"/>
    </location>
</feature>
<feature type="domain" description="Myb/SANT-like" evidence="2">
    <location>
        <begin position="214"/>
        <end position="307"/>
    </location>
</feature>
<organism evidence="3 4">
    <name type="scientific">Theobroma cacao</name>
    <name type="common">Cacao</name>
    <name type="synonym">Cocoa</name>
    <dbReference type="NCBI Taxonomy" id="3641"/>
    <lineage>
        <taxon>Eukaryota</taxon>
        <taxon>Viridiplantae</taxon>
        <taxon>Streptophyta</taxon>
        <taxon>Embryophyta</taxon>
        <taxon>Tracheophyta</taxon>
        <taxon>Spermatophyta</taxon>
        <taxon>Magnoliopsida</taxon>
        <taxon>eudicotyledons</taxon>
        <taxon>Gunneridae</taxon>
        <taxon>Pentapetalae</taxon>
        <taxon>rosids</taxon>
        <taxon>malvids</taxon>
        <taxon>Malvales</taxon>
        <taxon>Malvaceae</taxon>
        <taxon>Byttnerioideae</taxon>
        <taxon>Theobroma</taxon>
    </lineage>
</organism>
<dbReference type="OMA" id="ELCVICG"/>
<accession>A0A061ETY5</accession>
<keyword evidence="4" id="KW-1185">Reference proteome</keyword>
<proteinExistence type="predicted"/>
<dbReference type="AlphaFoldDB" id="A0A061ETY5"/>
<sequence>MEKPSQTRLFPLLSTDNPIPHFARKRLEAAITAQSQRGKEMEDDSLSDTDNVRANWTPPQDQFFVELLVEQVQMRNKTDHAFKQLAWVDMITQFNSKFGFKYDIDVLKNRFKRMRKQYNEMKILLDQSGFKWDEEVQMVKADNNKWDEYLKAHPDMQSYRTKVVPYYTELCVICGHIVADGRYSLSCFDVDFENEEKGADDKTPSSCDRTKIDWTPTMDQYFLELMLDQVHKGNKVGCTLKKKAWVSMITLFNAKFGLQHSRAVLKNRYKILRSQYASIKTLLTEKGFHWDETQKMVIADDRVWNKYVKEHPEFRRFKNKSMPCYDDMCIICCNESTSAETRILQCNMSSENGTPGKDIGGRSEPTINIKVAKKVHDKVPAPIVGSKLQEQQNKHQSQMPRTSHQPKRSRSEEDAMANAVREMAFVVTSIKRKKENENAPTRRVIEELQAIPGIDDDLLLDACDFLEDDRRARMFLALDASLRKKWLMRKLRPQ</sequence>
<dbReference type="InParanoid" id="A0A061ETY5"/>
<name>A0A061ETY5_THECC</name>
<dbReference type="EMBL" id="CM001883">
    <property type="protein sequence ID" value="EOY08530.1"/>
    <property type="molecule type" value="Genomic_DNA"/>
</dbReference>
<evidence type="ECO:0000313" key="4">
    <source>
        <dbReference type="Proteomes" id="UP000026915"/>
    </source>
</evidence>
<evidence type="ECO:0000256" key="1">
    <source>
        <dbReference type="SAM" id="MobiDB-lite"/>
    </source>
</evidence>
<evidence type="ECO:0000313" key="3">
    <source>
        <dbReference type="EMBL" id="EOY08530.1"/>
    </source>
</evidence>
<dbReference type="eggNOG" id="ENOG502QSVV">
    <property type="taxonomic scope" value="Eukaryota"/>
</dbReference>
<dbReference type="Proteomes" id="UP000026915">
    <property type="component" value="Chromosome 5"/>
</dbReference>
<dbReference type="Gramene" id="EOY08530">
    <property type="protein sequence ID" value="EOY08530"/>
    <property type="gene ID" value="TCM_023089"/>
</dbReference>
<feature type="region of interest" description="Disordered" evidence="1">
    <location>
        <begin position="388"/>
        <end position="415"/>
    </location>
</feature>
<feature type="compositionally biased region" description="Polar residues" evidence="1">
    <location>
        <begin position="388"/>
        <end position="403"/>
    </location>
</feature>
<evidence type="ECO:0000259" key="2">
    <source>
        <dbReference type="Pfam" id="PF12776"/>
    </source>
</evidence>
<dbReference type="InterPro" id="IPR024752">
    <property type="entry name" value="Myb/SANT-like_dom"/>
</dbReference>
<dbReference type="PANTHER" id="PTHR46929:SF33">
    <property type="entry name" value="L10-INTERACTING MYB DOMAIN-CONTAINING PROTEIN-LIKE ISOFORM X1"/>
    <property type="match status" value="1"/>
</dbReference>
<gene>
    <name evidence="3" type="ORF">TCM_023089</name>
</gene>
<dbReference type="Pfam" id="PF12776">
    <property type="entry name" value="Myb_DNA-bind_3"/>
    <property type="match status" value="2"/>
</dbReference>